<dbReference type="Gene3D" id="3.30.1540.10">
    <property type="entry name" value="formyl-coa transferase, domain 3"/>
    <property type="match status" value="1"/>
</dbReference>
<protein>
    <submittedName>
        <fullName evidence="1">Crotonobetainyl-CoA:carnitine CoA-transferase CaiB-like acyl-CoA transferase</fullName>
    </submittedName>
</protein>
<comment type="caution">
    <text evidence="1">The sequence shown here is derived from an EMBL/GenBank/DDBJ whole genome shotgun (WGS) entry which is preliminary data.</text>
</comment>
<dbReference type="Pfam" id="PF02515">
    <property type="entry name" value="CoA_transf_3"/>
    <property type="match status" value="1"/>
</dbReference>
<keyword evidence="2" id="KW-1185">Reference proteome</keyword>
<dbReference type="PANTHER" id="PTHR48228">
    <property type="entry name" value="SUCCINYL-COA--D-CITRAMALATE COA-TRANSFERASE"/>
    <property type="match status" value="1"/>
</dbReference>
<dbReference type="InterPro" id="IPR023606">
    <property type="entry name" value="CoA-Trfase_III_dom_1_sf"/>
</dbReference>
<organism evidence="1 2">
    <name type="scientific">Siminovitchia thermophila</name>
    <dbReference type="NCBI Taxonomy" id="1245522"/>
    <lineage>
        <taxon>Bacteria</taxon>
        <taxon>Bacillati</taxon>
        <taxon>Bacillota</taxon>
        <taxon>Bacilli</taxon>
        <taxon>Bacillales</taxon>
        <taxon>Bacillaceae</taxon>
        <taxon>Siminovitchia</taxon>
    </lineage>
</organism>
<proteinExistence type="predicted"/>
<dbReference type="InterPro" id="IPR050509">
    <property type="entry name" value="CoA-transferase_III"/>
</dbReference>
<dbReference type="RefSeq" id="WP_083717289.1">
    <property type="nucleotide sequence ID" value="NZ_JAFBFH010000001.1"/>
</dbReference>
<dbReference type="Proteomes" id="UP000823485">
    <property type="component" value="Unassembled WGS sequence"/>
</dbReference>
<name>A0ABS2R091_9BACI</name>
<dbReference type="Gene3D" id="3.40.50.10540">
    <property type="entry name" value="Crotonobetainyl-coa:carnitine coa-transferase, domain 1"/>
    <property type="match status" value="1"/>
</dbReference>
<gene>
    <name evidence="1" type="ORF">JOC94_000029</name>
</gene>
<dbReference type="EMBL" id="JAFBFH010000001">
    <property type="protein sequence ID" value="MBM7713063.1"/>
    <property type="molecule type" value="Genomic_DNA"/>
</dbReference>
<dbReference type="InterPro" id="IPR044855">
    <property type="entry name" value="CoA-Trfase_III_dom3_sf"/>
</dbReference>
<evidence type="ECO:0000313" key="2">
    <source>
        <dbReference type="Proteomes" id="UP000823485"/>
    </source>
</evidence>
<accession>A0ABS2R091</accession>
<dbReference type="SUPFAM" id="SSF89796">
    <property type="entry name" value="CoA-transferase family III (CaiB/BaiF)"/>
    <property type="match status" value="1"/>
</dbReference>
<sequence>MPLTSIMVLDLTRLLPGPYCTMILADFGAEVIKVEDPQLGDYARHFEPKTNGSSALFQSLNRNKKSICLNLKDESDKKTFTQLVKQADVLVESFRPNVMKRLGLDYQTLKELNPGLIFCSITGYGQTGPYANRPGHDINYLSYAGLLDIMGAKDGIPIVPAVQIADIGGGAFPAAVGILLALLERNRSGKGQLIDISMLDGVISWLQTSLPNFLAGGTVPKRGEEMLTGGRACYSVYETKDGRFLSVGAIEPKFWKAFCHTIEQPDFIPLLEASLHEQHRLKYEIQQIILQKTLSEWIKAFSEVEACVSPVLTFKEMTRDPQVVARGILRTIFQQMAGEITYIDNPIKLSDTPATFRYPAPKHGEHNNQVISHIK</sequence>
<evidence type="ECO:0000313" key="1">
    <source>
        <dbReference type="EMBL" id="MBM7713063.1"/>
    </source>
</evidence>
<dbReference type="PANTHER" id="PTHR48228:SF5">
    <property type="entry name" value="ALPHA-METHYLACYL-COA RACEMASE"/>
    <property type="match status" value="1"/>
</dbReference>
<reference evidence="1 2" key="1">
    <citation type="submission" date="2021-01" db="EMBL/GenBank/DDBJ databases">
        <title>Genomic Encyclopedia of Type Strains, Phase IV (KMG-IV): sequencing the most valuable type-strain genomes for metagenomic binning, comparative biology and taxonomic classification.</title>
        <authorList>
            <person name="Goeker M."/>
        </authorList>
    </citation>
    <scope>NUCLEOTIDE SEQUENCE [LARGE SCALE GENOMIC DNA]</scope>
    <source>
        <strain evidence="1 2">DSM 105453</strain>
    </source>
</reference>
<dbReference type="InterPro" id="IPR003673">
    <property type="entry name" value="CoA-Trfase_fam_III"/>
</dbReference>